<proteinExistence type="predicted"/>
<accession>A0A0A9EWV3</accession>
<reference evidence="1" key="1">
    <citation type="submission" date="2014-09" db="EMBL/GenBank/DDBJ databases">
        <authorList>
            <person name="Magalhaes I.L.F."/>
            <person name="Oliveira U."/>
            <person name="Santos F.R."/>
            <person name="Vidigal T.H.D.A."/>
            <person name="Brescovit A.D."/>
            <person name="Santos A.J."/>
        </authorList>
    </citation>
    <scope>NUCLEOTIDE SEQUENCE</scope>
    <source>
        <tissue evidence="1">Shoot tissue taken approximately 20 cm above the soil surface</tissue>
    </source>
</reference>
<sequence>MEYYRSEGSFYNRNYQLTQMRLSSQKRLQQ</sequence>
<dbReference type="EMBL" id="GBRH01195530">
    <property type="protein sequence ID" value="JAE02366.1"/>
    <property type="molecule type" value="Transcribed_RNA"/>
</dbReference>
<name>A0A0A9EWV3_ARUDO</name>
<evidence type="ECO:0000313" key="1">
    <source>
        <dbReference type="EMBL" id="JAE02366.1"/>
    </source>
</evidence>
<organism evidence="1">
    <name type="scientific">Arundo donax</name>
    <name type="common">Giant reed</name>
    <name type="synonym">Donax arundinaceus</name>
    <dbReference type="NCBI Taxonomy" id="35708"/>
    <lineage>
        <taxon>Eukaryota</taxon>
        <taxon>Viridiplantae</taxon>
        <taxon>Streptophyta</taxon>
        <taxon>Embryophyta</taxon>
        <taxon>Tracheophyta</taxon>
        <taxon>Spermatophyta</taxon>
        <taxon>Magnoliopsida</taxon>
        <taxon>Liliopsida</taxon>
        <taxon>Poales</taxon>
        <taxon>Poaceae</taxon>
        <taxon>PACMAD clade</taxon>
        <taxon>Arundinoideae</taxon>
        <taxon>Arundineae</taxon>
        <taxon>Arundo</taxon>
    </lineage>
</organism>
<reference evidence="1" key="2">
    <citation type="journal article" date="2015" name="Data Brief">
        <title>Shoot transcriptome of the giant reed, Arundo donax.</title>
        <authorList>
            <person name="Barrero R.A."/>
            <person name="Guerrero F.D."/>
            <person name="Moolhuijzen P."/>
            <person name="Goolsby J.A."/>
            <person name="Tidwell J."/>
            <person name="Bellgard S.E."/>
            <person name="Bellgard M.I."/>
        </authorList>
    </citation>
    <scope>NUCLEOTIDE SEQUENCE</scope>
    <source>
        <tissue evidence="1">Shoot tissue taken approximately 20 cm above the soil surface</tissue>
    </source>
</reference>
<dbReference type="AlphaFoldDB" id="A0A0A9EWV3"/>
<protein>
    <submittedName>
        <fullName evidence="1">Uncharacterized protein</fullName>
    </submittedName>
</protein>